<protein>
    <submittedName>
        <fullName evidence="2">Uncharacterized protein</fullName>
    </submittedName>
</protein>
<proteinExistence type="predicted"/>
<feature type="region of interest" description="Disordered" evidence="1">
    <location>
        <begin position="193"/>
        <end position="216"/>
    </location>
</feature>
<comment type="caution">
    <text evidence="2">The sequence shown here is derived from an EMBL/GenBank/DDBJ whole genome shotgun (WGS) entry which is preliminary data.</text>
</comment>
<dbReference type="EMBL" id="JACIFF010000002">
    <property type="protein sequence ID" value="MBB4078404.1"/>
    <property type="molecule type" value="Genomic_DNA"/>
</dbReference>
<evidence type="ECO:0000256" key="1">
    <source>
        <dbReference type="SAM" id="MobiDB-lite"/>
    </source>
</evidence>
<reference evidence="2 3" key="1">
    <citation type="submission" date="2020-08" db="EMBL/GenBank/DDBJ databases">
        <title>Genomic Encyclopedia of Type Strains, Phase IV (KMG-IV): sequencing the most valuable type-strain genomes for metagenomic binning, comparative biology and taxonomic classification.</title>
        <authorList>
            <person name="Goeker M."/>
        </authorList>
    </citation>
    <scope>NUCLEOTIDE SEQUENCE [LARGE SCALE GENOMIC DNA]</scope>
    <source>
        <strain evidence="2 3">DSM 105137</strain>
    </source>
</reference>
<gene>
    <name evidence="2" type="ORF">GGR28_001017</name>
</gene>
<organism evidence="2 3">
    <name type="scientific">Neolewinella aquimaris</name>
    <dbReference type="NCBI Taxonomy" id="1835722"/>
    <lineage>
        <taxon>Bacteria</taxon>
        <taxon>Pseudomonadati</taxon>
        <taxon>Bacteroidota</taxon>
        <taxon>Saprospiria</taxon>
        <taxon>Saprospirales</taxon>
        <taxon>Lewinellaceae</taxon>
        <taxon>Neolewinella</taxon>
    </lineage>
</organism>
<dbReference type="RefSeq" id="WP_183494656.1">
    <property type="nucleotide sequence ID" value="NZ_JACIFF010000002.1"/>
</dbReference>
<dbReference type="AlphaFoldDB" id="A0A840DYR2"/>
<keyword evidence="3" id="KW-1185">Reference proteome</keyword>
<name>A0A840DYR2_9BACT</name>
<sequence>MKQEKHLFDELIRQRIASLPPPPPRGWDELERKLDAPAPVDQSVASKLATLAPVAPSGSWDAFEVKLAAAEKQVDQAIADGLHHSAPSAPSGWALLAARLELIGQRREMVFCLKVSEAALLLSALLLFLRFGDQSPTRPLALDPSLTPATAFPISQSAPSAATAPLAFREKALGTTAPTNNALATDLSRAPSVEMLPQGSPRPVPTSQTSSTNYRTKNGLSSTAAIERFSHSANVLPLSVQPALQLPPLVTGEAIRYYLNVFTSPIDFNQVVTLENPSLGIQPQSTLSTGHSFGVLVDITQGDNALQTGLIYGYRSYVPTEILSLENVRNQQEDADRIRFGRLTYKSVSIPLNYERELHTTERWRFAAGLGVSMNVILSSEFKLGDGFTMEDLDRQIREFREQRRTAGNIPFEGRERGTNTILSPEAGYLEGGSLLDNSSLYLSGNFRVERLLTDQWSLYFSPTVTRLITVRTDDGGKGPLEDRIHNTMLRLGTRIRLTDK</sequence>
<feature type="compositionally biased region" description="Polar residues" evidence="1">
    <location>
        <begin position="205"/>
        <end position="216"/>
    </location>
</feature>
<evidence type="ECO:0000313" key="2">
    <source>
        <dbReference type="EMBL" id="MBB4078404.1"/>
    </source>
</evidence>
<accession>A0A840DYR2</accession>
<evidence type="ECO:0000313" key="3">
    <source>
        <dbReference type="Proteomes" id="UP000576209"/>
    </source>
</evidence>
<dbReference type="Proteomes" id="UP000576209">
    <property type="component" value="Unassembled WGS sequence"/>
</dbReference>